<feature type="transmembrane region" description="Helical" evidence="1">
    <location>
        <begin position="73"/>
        <end position="97"/>
    </location>
</feature>
<feature type="transmembrane region" description="Helical" evidence="1">
    <location>
        <begin position="176"/>
        <end position="195"/>
    </location>
</feature>
<dbReference type="Proteomes" id="UP000199060">
    <property type="component" value="Unassembled WGS sequence"/>
</dbReference>
<gene>
    <name evidence="2" type="ORF">SAMN04488104_102638</name>
</gene>
<dbReference type="InterPro" id="IPR016833">
    <property type="entry name" value="Put_Na-Bile_cotransptr"/>
</dbReference>
<dbReference type="PANTHER" id="PTHR18640">
    <property type="entry name" value="SOLUTE CARRIER FAMILY 10 MEMBER 7"/>
    <property type="match status" value="1"/>
</dbReference>
<dbReference type="RefSeq" id="WP_087939757.1">
    <property type="nucleotide sequence ID" value="NZ_FNAC01000026.1"/>
</dbReference>
<evidence type="ECO:0000313" key="3">
    <source>
        <dbReference type="Proteomes" id="UP000199060"/>
    </source>
</evidence>
<feature type="transmembrane region" description="Helical" evidence="1">
    <location>
        <begin position="136"/>
        <end position="156"/>
    </location>
</feature>
<dbReference type="PANTHER" id="PTHR18640:SF5">
    <property type="entry name" value="SODIUM_BILE ACID COTRANSPORTER 7"/>
    <property type="match status" value="1"/>
</dbReference>
<evidence type="ECO:0000256" key="1">
    <source>
        <dbReference type="SAM" id="Phobius"/>
    </source>
</evidence>
<dbReference type="STRING" id="686796.SAMN04488104_102638"/>
<dbReference type="AlphaFoldDB" id="A0A1G6U587"/>
<dbReference type="Gene3D" id="1.20.1530.20">
    <property type="match status" value="1"/>
</dbReference>
<dbReference type="PIRSF" id="PIRSF026166">
    <property type="entry name" value="UCP026166"/>
    <property type="match status" value="1"/>
</dbReference>
<dbReference type="EMBL" id="FNAC01000026">
    <property type="protein sequence ID" value="SDD36528.1"/>
    <property type="molecule type" value="Genomic_DNA"/>
</dbReference>
<feature type="transmembrane region" description="Helical" evidence="1">
    <location>
        <begin position="299"/>
        <end position="325"/>
    </location>
</feature>
<dbReference type="OrthoDB" id="9792271at2"/>
<feature type="transmembrane region" description="Helical" evidence="1">
    <location>
        <begin position="271"/>
        <end position="293"/>
    </location>
</feature>
<keyword evidence="1" id="KW-0812">Transmembrane</keyword>
<name>A0A1G6U587_9BACT</name>
<protein>
    <submittedName>
        <fullName evidence="2">Solute carrier family 10 (Sodium/bile acid cotransporter), member 7</fullName>
    </submittedName>
</protein>
<reference evidence="3" key="1">
    <citation type="submission" date="2016-10" db="EMBL/GenBank/DDBJ databases">
        <authorList>
            <person name="Varghese N."/>
            <person name="Submissions S."/>
        </authorList>
    </citation>
    <scope>NUCLEOTIDE SEQUENCE [LARGE SCALE GENOMIC DNA]</scope>
    <source>
        <strain evidence="3">DSM 23095</strain>
    </source>
</reference>
<accession>A0A1G6U587</accession>
<sequence length="330" mass="36026">MSRILKLAKKVGLNGFLAGLFLAIFLAWLFPTFGSSQSSVPWKPIINVGIALVFFMYGVKLEPAQIRSGLSNWRLHVLIQGFTFLVFPGLVLLILQFTPWIAPDFKLGITYLSALPSTVSASVVMVSIAGGNIPAAIFNASVSSLLGVVITPAWMGILGNGGGEFSVEFLPTFLELTYKVLLPVILGAFLHAYLFPILQPFLKQLKYIDQTVIMMIVFTAFSQSFAEEVFAPYAWNTILVLALTMLGLFLLIWTVISLFSSILGFSLKDKITALFCGSKKSLVHGVVIGKVIFPDPALLGLVLLPVMLYHIQQLMIGSAIASWFASKNKT</sequence>
<dbReference type="GO" id="GO:0005886">
    <property type="term" value="C:plasma membrane"/>
    <property type="evidence" value="ECO:0007669"/>
    <property type="project" value="TreeGrafter"/>
</dbReference>
<feature type="transmembrane region" description="Helical" evidence="1">
    <location>
        <begin position="12"/>
        <end position="30"/>
    </location>
</feature>
<dbReference type="Pfam" id="PF13593">
    <property type="entry name" value="SBF_like"/>
    <property type="match status" value="1"/>
</dbReference>
<feature type="transmembrane region" description="Helical" evidence="1">
    <location>
        <begin position="207"/>
        <end position="226"/>
    </location>
</feature>
<organism evidence="2 3">
    <name type="scientific">Algoriphagus faecimaris</name>
    <dbReference type="NCBI Taxonomy" id="686796"/>
    <lineage>
        <taxon>Bacteria</taxon>
        <taxon>Pseudomonadati</taxon>
        <taxon>Bacteroidota</taxon>
        <taxon>Cytophagia</taxon>
        <taxon>Cytophagales</taxon>
        <taxon>Cyclobacteriaceae</taxon>
        <taxon>Algoriphagus</taxon>
    </lineage>
</organism>
<keyword evidence="1" id="KW-0472">Membrane</keyword>
<keyword evidence="3" id="KW-1185">Reference proteome</keyword>
<feature type="transmembrane region" description="Helical" evidence="1">
    <location>
        <begin position="42"/>
        <end position="61"/>
    </location>
</feature>
<keyword evidence="1" id="KW-1133">Transmembrane helix</keyword>
<evidence type="ECO:0000313" key="2">
    <source>
        <dbReference type="EMBL" id="SDD36528.1"/>
    </source>
</evidence>
<dbReference type="InterPro" id="IPR038770">
    <property type="entry name" value="Na+/solute_symporter_sf"/>
</dbReference>
<proteinExistence type="predicted"/>
<feature type="transmembrane region" description="Helical" evidence="1">
    <location>
        <begin position="109"/>
        <end position="129"/>
    </location>
</feature>
<feature type="transmembrane region" description="Helical" evidence="1">
    <location>
        <begin position="238"/>
        <end position="259"/>
    </location>
</feature>